<accession>A0ACD1IEF3</accession>
<sequence>MFVLDCESLGLNTAANPLAGRPHAGRVHHDGGLAFPFFFIFHLIVLLNPHRPSNIRSDFLLPPGYSGLWLLVALGGCWVFLLASASPHSIAAEEGCLRYEARANTRPEKQSRSPRLSNDYHSFKRGGWI</sequence>
<protein>
    <submittedName>
        <fullName evidence="1">Uncharacterized protein</fullName>
    </submittedName>
</protein>
<reference evidence="1" key="1">
    <citation type="submission" date="2018-02" db="EMBL/GenBank/DDBJ databases">
        <title>The genomes of Aspergillus section Nigri reveals drivers in fungal speciation.</title>
        <authorList>
            <consortium name="DOE Joint Genome Institute"/>
            <person name="Vesth T.C."/>
            <person name="Nybo J."/>
            <person name="Theobald S."/>
            <person name="Brandl J."/>
            <person name="Frisvad J.C."/>
            <person name="Nielsen K.F."/>
            <person name="Lyhne E.K."/>
            <person name="Kogle M.E."/>
            <person name="Kuo A."/>
            <person name="Riley R."/>
            <person name="Clum A."/>
            <person name="Nolan M."/>
            <person name="Lipzen A."/>
            <person name="Salamov A."/>
            <person name="Henrissat B."/>
            <person name="Wiebenga A."/>
            <person name="De vries R.P."/>
            <person name="Grigoriev I.V."/>
            <person name="Mortensen U.H."/>
            <person name="Andersen M.R."/>
            <person name="Baker S.E."/>
        </authorList>
    </citation>
    <scope>NUCLEOTIDE SEQUENCE</scope>
    <source>
        <strain evidence="1">CBS 115574</strain>
    </source>
</reference>
<proteinExistence type="predicted"/>
<dbReference type="EMBL" id="KZ824549">
    <property type="protein sequence ID" value="RAK88865.1"/>
    <property type="molecule type" value="Genomic_DNA"/>
</dbReference>
<evidence type="ECO:0000313" key="1">
    <source>
        <dbReference type="EMBL" id="RAK88865.1"/>
    </source>
</evidence>
<keyword evidence="2" id="KW-1185">Reference proteome</keyword>
<name>A0ACD1IEF3_9EURO</name>
<organism evidence="1 2">
    <name type="scientific">Aspergillus costaricaensis CBS 115574</name>
    <dbReference type="NCBI Taxonomy" id="1448317"/>
    <lineage>
        <taxon>Eukaryota</taxon>
        <taxon>Fungi</taxon>
        <taxon>Dikarya</taxon>
        <taxon>Ascomycota</taxon>
        <taxon>Pezizomycotina</taxon>
        <taxon>Eurotiomycetes</taxon>
        <taxon>Eurotiomycetidae</taxon>
        <taxon>Eurotiales</taxon>
        <taxon>Aspergillaceae</taxon>
        <taxon>Aspergillus</taxon>
        <taxon>Aspergillus subgen. Circumdati</taxon>
    </lineage>
</organism>
<dbReference type="Proteomes" id="UP000249748">
    <property type="component" value="Unassembled WGS sequence"/>
</dbReference>
<gene>
    <name evidence="1" type="ORF">BO79DRAFT_14556</name>
</gene>
<evidence type="ECO:0000313" key="2">
    <source>
        <dbReference type="Proteomes" id="UP000249748"/>
    </source>
</evidence>